<dbReference type="Proteomes" id="UP000254968">
    <property type="component" value="Unassembled WGS sequence"/>
</dbReference>
<evidence type="ECO:0000313" key="2">
    <source>
        <dbReference type="EMBL" id="STX55764.1"/>
    </source>
</evidence>
<reference evidence="2 3" key="1">
    <citation type="submission" date="2018-06" db="EMBL/GenBank/DDBJ databases">
        <authorList>
            <consortium name="Pathogen Informatics"/>
            <person name="Doyle S."/>
        </authorList>
    </citation>
    <scope>NUCLEOTIDE SEQUENCE [LARGE SCALE GENOMIC DNA]</scope>
    <source>
        <strain evidence="2 3">NCTC13315</strain>
    </source>
</reference>
<name>A0A378JPP5_9GAMM</name>
<dbReference type="OrthoDB" id="129174at2"/>
<gene>
    <name evidence="2" type="ORF">NCTC13315_03134</name>
</gene>
<feature type="domain" description="Winged helix-turn helix" evidence="1">
    <location>
        <begin position="1"/>
        <end position="28"/>
    </location>
</feature>
<dbReference type="AlphaFoldDB" id="A0A378JPP5"/>
<keyword evidence="3" id="KW-1185">Reference proteome</keyword>
<evidence type="ECO:0000259" key="1">
    <source>
        <dbReference type="Pfam" id="PF13592"/>
    </source>
</evidence>
<accession>A0A378JPP5</accession>
<protein>
    <recommendedName>
        <fullName evidence="1">Winged helix-turn helix domain-containing protein</fullName>
    </recommendedName>
</protein>
<sequence>MKTLGFSSQKPIKRAYQQNANKVKTWVTQTYPAIKVRASKEGARIYFADEMGYPIH</sequence>
<organism evidence="2 3">
    <name type="scientific">Legionella beliardensis</name>
    <dbReference type="NCBI Taxonomy" id="91822"/>
    <lineage>
        <taxon>Bacteria</taxon>
        <taxon>Pseudomonadati</taxon>
        <taxon>Pseudomonadota</taxon>
        <taxon>Gammaproteobacteria</taxon>
        <taxon>Legionellales</taxon>
        <taxon>Legionellaceae</taxon>
        <taxon>Legionella</taxon>
    </lineage>
</organism>
<proteinExistence type="predicted"/>
<dbReference type="RefSeq" id="WP_115304368.1">
    <property type="nucleotide sequence ID" value="NZ_CAAAHO010000004.1"/>
</dbReference>
<dbReference type="Pfam" id="PF13592">
    <property type="entry name" value="HTH_33"/>
    <property type="match status" value="1"/>
</dbReference>
<dbReference type="EMBL" id="UGNV01000006">
    <property type="protein sequence ID" value="STX55764.1"/>
    <property type="molecule type" value="Genomic_DNA"/>
</dbReference>
<evidence type="ECO:0000313" key="3">
    <source>
        <dbReference type="Proteomes" id="UP000254968"/>
    </source>
</evidence>
<dbReference type="InterPro" id="IPR025959">
    <property type="entry name" value="Winged_HTH_dom"/>
</dbReference>